<dbReference type="AlphaFoldDB" id="A0A8J7KXW3"/>
<dbReference type="InterPro" id="IPR036509">
    <property type="entry name" value="Met_Sox_Rdtase_MsrA_sf"/>
</dbReference>
<reference evidence="6" key="1">
    <citation type="submission" date="2020-12" db="EMBL/GenBank/DDBJ databases">
        <title>M. sibirica DSM 26468T genome.</title>
        <authorList>
            <person name="Thieme N."/>
            <person name="Rettenmaier R."/>
            <person name="Zverlov V."/>
            <person name="Liebl W."/>
        </authorList>
    </citation>
    <scope>NUCLEOTIDE SEQUENCE</scope>
    <source>
        <strain evidence="6">DSM 26468</strain>
    </source>
</reference>
<organism evidence="6 7">
    <name type="scientific">Mobilitalea sibirica</name>
    <dbReference type="NCBI Taxonomy" id="1462919"/>
    <lineage>
        <taxon>Bacteria</taxon>
        <taxon>Bacillati</taxon>
        <taxon>Bacillota</taxon>
        <taxon>Clostridia</taxon>
        <taxon>Lachnospirales</taxon>
        <taxon>Lachnospiraceae</taxon>
        <taxon>Mobilitalea</taxon>
    </lineage>
</organism>
<comment type="similarity">
    <text evidence="4">Belongs to the MsrA Met sulfoxide reductase family.</text>
</comment>
<evidence type="ECO:0000256" key="2">
    <source>
        <dbReference type="ARBA" id="ARBA00047806"/>
    </source>
</evidence>
<feature type="domain" description="Peptide methionine sulphoxide reductase MsrA" evidence="5">
    <location>
        <begin position="9"/>
        <end position="159"/>
    </location>
</feature>
<evidence type="ECO:0000259" key="5">
    <source>
        <dbReference type="Pfam" id="PF01625"/>
    </source>
</evidence>
<dbReference type="InterPro" id="IPR002569">
    <property type="entry name" value="Met_Sox_Rdtase_MsrA_dom"/>
</dbReference>
<dbReference type="EMBL" id="JAEAGR010000020">
    <property type="protein sequence ID" value="MBH1942327.1"/>
    <property type="molecule type" value="Genomic_DNA"/>
</dbReference>
<keyword evidence="7" id="KW-1185">Reference proteome</keyword>
<evidence type="ECO:0000313" key="6">
    <source>
        <dbReference type="EMBL" id="MBH1942327.1"/>
    </source>
</evidence>
<evidence type="ECO:0000256" key="4">
    <source>
        <dbReference type="HAMAP-Rule" id="MF_01401"/>
    </source>
</evidence>
<sequence>MSQTNNLKEIYLAGGCFWGTEKYLSEIHGIVKTDVGYANGNTENPTYQEVCHNNTGHAETVRVFYDPTQIRLEFILTLYYDVIDPTSLNRQGGDTGTQYRTGIYYVDTKDLDVIRNSISELQKKYEKPIAIEVLPLKNYYLAEEYHQKYLDKNPNGYCHIGKEKFEQAKLAKE</sequence>
<dbReference type="InterPro" id="IPR050162">
    <property type="entry name" value="MsrA_MetSO_reductase"/>
</dbReference>
<dbReference type="PANTHER" id="PTHR42799:SF2">
    <property type="entry name" value="MITOCHONDRIAL PEPTIDE METHIONINE SULFOXIDE REDUCTASE"/>
    <property type="match status" value="1"/>
</dbReference>
<comment type="catalytic activity">
    <reaction evidence="3 4">
        <text>[thioredoxin]-disulfide + L-methionine + H2O = L-methionine (S)-S-oxide + [thioredoxin]-dithiol</text>
        <dbReference type="Rhea" id="RHEA:19993"/>
        <dbReference type="Rhea" id="RHEA-COMP:10698"/>
        <dbReference type="Rhea" id="RHEA-COMP:10700"/>
        <dbReference type="ChEBI" id="CHEBI:15377"/>
        <dbReference type="ChEBI" id="CHEBI:29950"/>
        <dbReference type="ChEBI" id="CHEBI:50058"/>
        <dbReference type="ChEBI" id="CHEBI:57844"/>
        <dbReference type="ChEBI" id="CHEBI:58772"/>
        <dbReference type="EC" id="1.8.4.11"/>
    </reaction>
</comment>
<name>A0A8J7KXW3_9FIRM</name>
<keyword evidence="1 4" id="KW-0560">Oxidoreductase</keyword>
<dbReference type="RefSeq" id="WP_197662580.1">
    <property type="nucleotide sequence ID" value="NZ_JAEAGR010000020.1"/>
</dbReference>
<comment type="function">
    <text evidence="4">Has an important function as a repair enzyme for proteins that have been inactivated by oxidation. Catalyzes the reversible oxidation-reduction of methionine sulfoxide in proteins to methionine.</text>
</comment>
<dbReference type="NCBIfam" id="TIGR00401">
    <property type="entry name" value="msrA"/>
    <property type="match status" value="1"/>
</dbReference>
<dbReference type="GO" id="GO:0005737">
    <property type="term" value="C:cytoplasm"/>
    <property type="evidence" value="ECO:0007669"/>
    <property type="project" value="TreeGrafter"/>
</dbReference>
<dbReference type="HAMAP" id="MF_01401">
    <property type="entry name" value="MsrA"/>
    <property type="match status" value="1"/>
</dbReference>
<evidence type="ECO:0000256" key="3">
    <source>
        <dbReference type="ARBA" id="ARBA00048782"/>
    </source>
</evidence>
<dbReference type="Proteomes" id="UP000623269">
    <property type="component" value="Unassembled WGS sequence"/>
</dbReference>
<dbReference type="SUPFAM" id="SSF55068">
    <property type="entry name" value="Peptide methionine sulfoxide reductase"/>
    <property type="match status" value="1"/>
</dbReference>
<dbReference type="EC" id="1.8.4.11" evidence="4"/>
<evidence type="ECO:0000256" key="1">
    <source>
        <dbReference type="ARBA" id="ARBA00023002"/>
    </source>
</evidence>
<dbReference type="GO" id="GO:0008113">
    <property type="term" value="F:peptide-methionine (S)-S-oxide reductase activity"/>
    <property type="evidence" value="ECO:0007669"/>
    <property type="project" value="UniProtKB-UniRule"/>
</dbReference>
<gene>
    <name evidence="4 6" type="primary">msrA</name>
    <name evidence="6" type="ORF">I5677_15605</name>
</gene>
<comment type="catalytic activity">
    <reaction evidence="2 4">
        <text>L-methionyl-[protein] + [thioredoxin]-disulfide + H2O = L-methionyl-(S)-S-oxide-[protein] + [thioredoxin]-dithiol</text>
        <dbReference type="Rhea" id="RHEA:14217"/>
        <dbReference type="Rhea" id="RHEA-COMP:10698"/>
        <dbReference type="Rhea" id="RHEA-COMP:10700"/>
        <dbReference type="Rhea" id="RHEA-COMP:12313"/>
        <dbReference type="Rhea" id="RHEA-COMP:12315"/>
        <dbReference type="ChEBI" id="CHEBI:15377"/>
        <dbReference type="ChEBI" id="CHEBI:16044"/>
        <dbReference type="ChEBI" id="CHEBI:29950"/>
        <dbReference type="ChEBI" id="CHEBI:44120"/>
        <dbReference type="ChEBI" id="CHEBI:50058"/>
        <dbReference type="EC" id="1.8.4.11"/>
    </reaction>
</comment>
<comment type="caution">
    <text evidence="6">The sequence shown here is derived from an EMBL/GenBank/DDBJ whole genome shotgun (WGS) entry which is preliminary data.</text>
</comment>
<evidence type="ECO:0000313" key="7">
    <source>
        <dbReference type="Proteomes" id="UP000623269"/>
    </source>
</evidence>
<dbReference type="GO" id="GO:0034599">
    <property type="term" value="P:cellular response to oxidative stress"/>
    <property type="evidence" value="ECO:0007669"/>
    <property type="project" value="TreeGrafter"/>
</dbReference>
<protein>
    <recommendedName>
        <fullName evidence="4">Peptide methionine sulfoxide reductase MsrA</fullName>
        <shortName evidence="4">Protein-methionine-S-oxide reductase</shortName>
        <ecNumber evidence="4">1.8.4.11</ecNumber>
    </recommendedName>
    <alternativeName>
        <fullName evidence="4">Peptide-methionine (S)-S-oxide reductase</fullName>
        <shortName evidence="4">Peptide Met(O) reductase</shortName>
    </alternativeName>
</protein>
<feature type="active site" evidence="4">
    <location>
        <position position="16"/>
    </location>
</feature>
<dbReference type="Pfam" id="PF01625">
    <property type="entry name" value="PMSR"/>
    <property type="match status" value="1"/>
</dbReference>
<dbReference type="Gene3D" id="3.30.1060.10">
    <property type="entry name" value="Peptide methionine sulphoxide reductase MsrA"/>
    <property type="match status" value="1"/>
</dbReference>
<dbReference type="PANTHER" id="PTHR42799">
    <property type="entry name" value="MITOCHONDRIAL PEPTIDE METHIONINE SULFOXIDE REDUCTASE"/>
    <property type="match status" value="1"/>
</dbReference>
<proteinExistence type="inferred from homology"/>
<accession>A0A8J7KXW3</accession>